<dbReference type="EMBL" id="BAABMM010000051">
    <property type="protein sequence ID" value="GAA5253139.1"/>
    <property type="molecule type" value="Genomic_DNA"/>
</dbReference>
<keyword evidence="3" id="KW-1185">Reference proteome</keyword>
<keyword evidence="1" id="KW-0472">Membrane</keyword>
<name>A0ABP9TV68_9RICK</name>
<comment type="caution">
    <text evidence="2">The sequence shown here is derived from an EMBL/GenBank/DDBJ whole genome shotgun (WGS) entry which is preliminary data.</text>
</comment>
<protein>
    <submittedName>
        <fullName evidence="2">Uncharacterized protein</fullName>
    </submittedName>
</protein>
<organism evidence="2 3">
    <name type="scientific">Candidatus Rickettsia kedanie</name>
    <dbReference type="NCBI Taxonomy" id="3115352"/>
    <lineage>
        <taxon>Bacteria</taxon>
        <taxon>Pseudomonadati</taxon>
        <taxon>Pseudomonadota</taxon>
        <taxon>Alphaproteobacteria</taxon>
        <taxon>Rickettsiales</taxon>
        <taxon>Rickettsiaceae</taxon>
        <taxon>Rickettsieae</taxon>
        <taxon>Rickettsia</taxon>
        <taxon>spotted fever group</taxon>
    </lineage>
</organism>
<evidence type="ECO:0000313" key="2">
    <source>
        <dbReference type="EMBL" id="GAA5253139.1"/>
    </source>
</evidence>
<dbReference type="Proteomes" id="UP001628124">
    <property type="component" value="Unassembled WGS sequence"/>
</dbReference>
<reference evidence="2 3" key="1">
    <citation type="journal article" date="2024" name="Microbiol. Immunol.">
        <title>Discovery of a novel spotted fever group Rickettsia, 'Candidatus Rickettsia kedanie,' in unfed larval chigger mites, Leptotrombidium scutellare.</title>
        <authorList>
            <person name="Ogawa M."/>
            <person name="Matsutani M."/>
            <person name="Katayama T."/>
            <person name="Takada N."/>
            <person name="Noda S."/>
            <person name="Takahashi M."/>
            <person name="Kageyama D."/>
            <person name="Hanaoka N."/>
            <person name="Ebihara H."/>
        </authorList>
    </citation>
    <scope>NUCLEOTIDE SEQUENCE [LARGE SCALE GENOMIC DNA]</scope>
    <source>
        <strain evidence="2 3">KNCP2-13</strain>
    </source>
</reference>
<feature type="transmembrane region" description="Helical" evidence="1">
    <location>
        <begin position="6"/>
        <end position="28"/>
    </location>
</feature>
<evidence type="ECO:0000256" key="1">
    <source>
        <dbReference type="SAM" id="Phobius"/>
    </source>
</evidence>
<sequence>MIFSPIIVYVHSLSILVLSPSAEIIIYITKIIVSIITGITHIASNVNINNIMLEYTIFGIVQNIYTTY</sequence>
<keyword evidence="1" id="KW-1133">Transmembrane helix</keyword>
<accession>A0ABP9TV68</accession>
<evidence type="ECO:0000313" key="3">
    <source>
        <dbReference type="Proteomes" id="UP001628124"/>
    </source>
</evidence>
<gene>
    <name evidence="2" type="ORF">KNCP2_14290</name>
</gene>
<keyword evidence="1" id="KW-0812">Transmembrane</keyword>
<proteinExistence type="predicted"/>